<evidence type="ECO:0000256" key="4">
    <source>
        <dbReference type="ARBA" id="ARBA00022692"/>
    </source>
</evidence>
<sequence>MASCILMVGLALLRGDQQLKNSDWPSFMVAGRLAAAQPDRLYDRDSERREQRGVVGPGGYGLPGYGGLLPVVAPPWVALYAAPFAALGLGAGGRLWIAAQVLALLAGLLLVTGWREPVRAMSAVAGVPLVLLVGNAQLDGVLVLGLGLAWRLSLRGETLWAGAALALTLVKPHLVLGVAAGLLVGRRWRVLLGWALASLVLLAVTMVLAPGALPAWPAAALSTAGRNGNDLSLPGLLYSLGVDPGAALVVGVPAALALTVWVASRCPGRPAAAAALVLGGLLAAPHLLATDLVVACFALLLAGMAAVGPLLVLTLATLTLAVRIPVGAAAMGGCVLLAALLAAVAGIAGRPWAPGIIGHEFGSR</sequence>
<feature type="transmembrane region" description="Helical" evidence="8">
    <location>
        <begin position="78"/>
        <end position="111"/>
    </location>
</feature>
<feature type="transmembrane region" description="Helical" evidence="8">
    <location>
        <begin position="191"/>
        <end position="216"/>
    </location>
</feature>
<feature type="transmembrane region" description="Helical" evidence="8">
    <location>
        <begin position="123"/>
        <end position="147"/>
    </location>
</feature>
<comment type="caution">
    <text evidence="9">The sequence shown here is derived from an EMBL/GenBank/DDBJ whole genome shotgun (WGS) entry which is preliminary data.</text>
</comment>
<dbReference type="Proteomes" id="UP000612893">
    <property type="component" value="Unassembled WGS sequence"/>
</dbReference>
<name>A0A934KF55_9BACT</name>
<evidence type="ECO:0000256" key="6">
    <source>
        <dbReference type="ARBA" id="ARBA00023136"/>
    </source>
</evidence>
<feature type="transmembrane region" description="Helical" evidence="8">
    <location>
        <begin position="328"/>
        <end position="348"/>
    </location>
</feature>
<evidence type="ECO:0000256" key="3">
    <source>
        <dbReference type="ARBA" id="ARBA00022679"/>
    </source>
</evidence>
<evidence type="ECO:0000256" key="7">
    <source>
        <dbReference type="ARBA" id="ARBA00024033"/>
    </source>
</evidence>
<dbReference type="GO" id="GO:0016758">
    <property type="term" value="F:hexosyltransferase activity"/>
    <property type="evidence" value="ECO:0007669"/>
    <property type="project" value="InterPro"/>
</dbReference>
<feature type="transmembrane region" description="Helical" evidence="8">
    <location>
        <begin position="292"/>
        <end position="316"/>
    </location>
</feature>
<keyword evidence="6 8" id="KW-0472">Membrane</keyword>
<dbReference type="AlphaFoldDB" id="A0A934KF55"/>
<keyword evidence="4 8" id="KW-0812">Transmembrane</keyword>
<dbReference type="Pfam" id="PF09594">
    <property type="entry name" value="GT87"/>
    <property type="match status" value="1"/>
</dbReference>
<protein>
    <submittedName>
        <fullName evidence="9">DUF2029 domain-containing protein</fullName>
    </submittedName>
</protein>
<gene>
    <name evidence="9" type="ORF">JF922_23485</name>
</gene>
<feature type="transmembrane region" description="Helical" evidence="8">
    <location>
        <begin position="270"/>
        <end position="286"/>
    </location>
</feature>
<dbReference type="GO" id="GO:0005886">
    <property type="term" value="C:plasma membrane"/>
    <property type="evidence" value="ECO:0007669"/>
    <property type="project" value="UniProtKB-SubCell"/>
</dbReference>
<evidence type="ECO:0000256" key="1">
    <source>
        <dbReference type="ARBA" id="ARBA00004651"/>
    </source>
</evidence>
<organism evidence="9 10">
    <name type="scientific">Candidatus Nephthysia bennettiae</name>
    <dbReference type="NCBI Taxonomy" id="3127016"/>
    <lineage>
        <taxon>Bacteria</taxon>
        <taxon>Bacillati</taxon>
        <taxon>Candidatus Dormiibacterota</taxon>
        <taxon>Candidatus Dormibacteria</taxon>
        <taxon>Candidatus Dormibacterales</taxon>
        <taxon>Candidatus Dormibacteraceae</taxon>
        <taxon>Candidatus Nephthysia</taxon>
    </lineage>
</organism>
<comment type="subcellular location">
    <subcellularLocation>
        <location evidence="1">Cell membrane</location>
        <topology evidence="1">Multi-pass membrane protein</topology>
    </subcellularLocation>
</comment>
<evidence type="ECO:0000256" key="8">
    <source>
        <dbReference type="SAM" id="Phobius"/>
    </source>
</evidence>
<dbReference type="EMBL" id="JAEKNR010000234">
    <property type="protein sequence ID" value="MBJ7601020.1"/>
    <property type="molecule type" value="Genomic_DNA"/>
</dbReference>
<feature type="transmembrane region" description="Helical" evidence="8">
    <location>
        <begin position="236"/>
        <end position="263"/>
    </location>
</feature>
<keyword evidence="3" id="KW-0808">Transferase</keyword>
<accession>A0A934KF55</accession>
<evidence type="ECO:0000313" key="9">
    <source>
        <dbReference type="EMBL" id="MBJ7601020.1"/>
    </source>
</evidence>
<evidence type="ECO:0000313" key="10">
    <source>
        <dbReference type="Proteomes" id="UP000612893"/>
    </source>
</evidence>
<proteinExistence type="inferred from homology"/>
<keyword evidence="2" id="KW-1003">Cell membrane</keyword>
<feature type="transmembrane region" description="Helical" evidence="8">
    <location>
        <begin position="159"/>
        <end position="184"/>
    </location>
</feature>
<reference evidence="9" key="1">
    <citation type="submission" date="2020-10" db="EMBL/GenBank/DDBJ databases">
        <title>Ca. Dormibacterota MAGs.</title>
        <authorList>
            <person name="Montgomery K."/>
        </authorList>
    </citation>
    <scope>NUCLEOTIDE SEQUENCE [LARGE SCALE GENOMIC DNA]</scope>
    <source>
        <strain evidence="9">SC8812_S17_10</strain>
    </source>
</reference>
<comment type="similarity">
    <text evidence="7">Belongs to the glycosyltransferase 87 family.</text>
</comment>
<dbReference type="InterPro" id="IPR018584">
    <property type="entry name" value="GT87"/>
</dbReference>
<evidence type="ECO:0000256" key="2">
    <source>
        <dbReference type="ARBA" id="ARBA00022475"/>
    </source>
</evidence>
<evidence type="ECO:0000256" key="5">
    <source>
        <dbReference type="ARBA" id="ARBA00022989"/>
    </source>
</evidence>
<keyword evidence="10" id="KW-1185">Reference proteome</keyword>
<keyword evidence="5 8" id="KW-1133">Transmembrane helix</keyword>